<name>A0A368U9R4_9GAMM</name>
<accession>A0A368U9R4</accession>
<proteinExistence type="predicted"/>
<reference evidence="1 2" key="1">
    <citation type="submission" date="2018-07" db="EMBL/GenBank/DDBJ databases">
        <title>Halomonas rutogse sp. nov., isolated from Lake TangqianCo on Tibetan Plateau.</title>
        <authorList>
            <person name="Lu H."/>
            <person name="Xing P."/>
            <person name="Wu Q."/>
        </authorList>
    </citation>
    <scope>NUCLEOTIDE SEQUENCE [LARGE SCALE GENOMIC DNA]</scope>
    <source>
        <strain evidence="1 2">TQ8S</strain>
    </source>
</reference>
<keyword evidence="2" id="KW-1185">Reference proteome</keyword>
<organism evidence="1 2">
    <name type="scientific">Vreelandella rituensis</name>
    <dbReference type="NCBI Taxonomy" id="2282306"/>
    <lineage>
        <taxon>Bacteria</taxon>
        <taxon>Pseudomonadati</taxon>
        <taxon>Pseudomonadota</taxon>
        <taxon>Gammaproteobacteria</taxon>
        <taxon>Oceanospirillales</taxon>
        <taxon>Halomonadaceae</taxon>
        <taxon>Vreelandella</taxon>
    </lineage>
</organism>
<evidence type="ECO:0000313" key="1">
    <source>
        <dbReference type="EMBL" id="RCV93695.1"/>
    </source>
</evidence>
<gene>
    <name evidence="1" type="ORF">DU506_00650</name>
</gene>
<evidence type="ECO:0000313" key="2">
    <source>
        <dbReference type="Proteomes" id="UP000253204"/>
    </source>
</evidence>
<dbReference type="EMBL" id="QPIJ01000001">
    <property type="protein sequence ID" value="RCV93695.1"/>
    <property type="molecule type" value="Genomic_DNA"/>
</dbReference>
<dbReference type="AlphaFoldDB" id="A0A368U9R4"/>
<comment type="caution">
    <text evidence="1">The sequence shown here is derived from an EMBL/GenBank/DDBJ whole genome shotgun (WGS) entry which is preliminary data.</text>
</comment>
<dbReference type="RefSeq" id="WP_114485023.1">
    <property type="nucleotide sequence ID" value="NZ_CBCSHM010000007.1"/>
</dbReference>
<protein>
    <submittedName>
        <fullName evidence="1">Uncharacterized protein</fullName>
    </submittedName>
</protein>
<dbReference type="Proteomes" id="UP000253204">
    <property type="component" value="Unassembled WGS sequence"/>
</dbReference>
<sequence>MPKRLTENQKRAREIMAQQKWRSNRHELPDHYPEWQEAQSAEHTLRLEGFKRLEDQEIFDKIRTILIEEARYRKIFQRIADLFRTHDTMVCLTQSRESVVRGGVSNPGLEFRLLYHPNVKDIIKDAGSAIYTKSPSRWILPVEEKTHGRLQEFSQWIAVIIDIRTMAILVNVGVPDISAQPKDEDLFPVFPASRVVSKADIEAAILTQRPHDAIREKTLFIHDGSHFTQASEWDHIWTQCPLLLARYGVLTGEPRYVFYDVIQKNIVEMGFGNTSTETRAMIKRYADTIESHWATKDLHQEQAFTLTRSTLSQPA</sequence>